<dbReference type="EMBL" id="JBHULK010000001">
    <property type="protein sequence ID" value="MFD2534321.1"/>
    <property type="molecule type" value="Genomic_DNA"/>
</dbReference>
<dbReference type="Pfam" id="PF23237">
    <property type="entry name" value="HYR_4C"/>
    <property type="match status" value="1"/>
</dbReference>
<feature type="non-terminal residue" evidence="2">
    <location>
        <position position="888"/>
    </location>
</feature>
<dbReference type="RefSeq" id="WP_388014631.1">
    <property type="nucleotide sequence ID" value="NZ_JBHULK010000001.1"/>
</dbReference>
<evidence type="ECO:0000313" key="3">
    <source>
        <dbReference type="Proteomes" id="UP001597441"/>
    </source>
</evidence>
<evidence type="ECO:0000259" key="1">
    <source>
        <dbReference type="Pfam" id="PF23237"/>
    </source>
</evidence>
<dbReference type="Proteomes" id="UP001597441">
    <property type="component" value="Unassembled WGS sequence"/>
</dbReference>
<protein>
    <recommendedName>
        <fullName evidence="1">HYR-like domain-containing protein</fullName>
    </recommendedName>
</protein>
<sequence>MRKLYTNKTTTNRHYTTLVLFAVLLLTSIFSGYSQARVPFTPRAADATPSKTTYNIKGDFTMVGNTNLTLVNYSDGGANDDAMRYVDADNTIFPGNTFNTFNSSSATVTFSTENNAIPSCSNIIYAGLYWTGRTESGADDNADGDNDPNTFEVTKNGITKQFDKRQVRIKGPGASSYTTVTAGASGIIADPINIAYPTNGDERNMYAGYADITAYVKDPSTGGIGEYYVADIALREGNVDGTGYYGGWGMVIVYENSKMNWRDITVFDGHAYVNSGPFEHTISVSGFNAVSNGAVNVKLGLMAGEGDVDISGDYFEIERQIDGAYQRLSHAGNTTDNFFNSSITNPNRFPNNPNNTGLDIAMFNIDNTNNDVITNNQTSTVLRYGSTQDTYIIFNVTFAVDAYVPEPEGVLNITSVNGNPPSPPDILEPGQNSEYTIEIKNTGTEATDNTVITIPLPDTVNPSNLNITTTLPNPSIFTTTNTPSYQTGPGFGTNGSIVWDLGTLPNPTDPDTVLATISFRLTVTTDCTMLTDPNFNPDVSLSGTISGNGAVSNIPFSFPLIQGYQLDGLCVGEPIPTPVIIGIDYLDYVNQDPTASNPDPINVQCISDVPAPDVNVVTDEADNQGTPTVAFVSDVSDGNTCPETITRTYSVTDDCGNSINVTQTITVNDDTDPTVSGTIADTTVEGCSIADATTPANTVAGLEALGLTIADNCTSNTDLVVTNSDTASGTCPTVVNRTYTITDACGNSVTATQTINVNDTTAPTASNPAGITIPGGPAPAPDVEVVTDEADNCTANPTVAFVSDVSDNGTCPEIITRTYSVTDDCGNSMNVTQIISITDPIVPTASNPDPINVQCISDVPAPDVNVVTDEADNQGTPTVAFVSDVSDG</sequence>
<name>A0ABW5JNF7_9FLAO</name>
<gene>
    <name evidence="2" type="ORF">ACFSQS_04315</name>
</gene>
<evidence type="ECO:0000313" key="2">
    <source>
        <dbReference type="EMBL" id="MFD2534321.1"/>
    </source>
</evidence>
<dbReference type="InterPro" id="IPR057078">
    <property type="entry name" value="HYR-4C"/>
</dbReference>
<feature type="domain" description="HYR-like" evidence="1">
    <location>
        <begin position="594"/>
        <end position="667"/>
    </location>
</feature>
<accession>A0ABW5JNF7</accession>
<organism evidence="2 3">
    <name type="scientific">Gelatiniphilus marinus</name>
    <dbReference type="NCBI Taxonomy" id="1759464"/>
    <lineage>
        <taxon>Bacteria</taxon>
        <taxon>Pseudomonadati</taxon>
        <taxon>Bacteroidota</taxon>
        <taxon>Flavobacteriia</taxon>
        <taxon>Flavobacteriales</taxon>
        <taxon>Flavobacteriaceae</taxon>
        <taxon>Gelatiniphilus</taxon>
    </lineage>
</organism>
<keyword evidence="3" id="KW-1185">Reference proteome</keyword>
<comment type="caution">
    <text evidence="2">The sequence shown here is derived from an EMBL/GenBank/DDBJ whole genome shotgun (WGS) entry which is preliminary data.</text>
</comment>
<proteinExistence type="predicted"/>
<reference evidence="3" key="1">
    <citation type="journal article" date="2019" name="Int. J. Syst. Evol. Microbiol.">
        <title>The Global Catalogue of Microorganisms (GCM) 10K type strain sequencing project: providing services to taxonomists for standard genome sequencing and annotation.</title>
        <authorList>
            <consortium name="The Broad Institute Genomics Platform"/>
            <consortium name="The Broad Institute Genome Sequencing Center for Infectious Disease"/>
            <person name="Wu L."/>
            <person name="Ma J."/>
        </authorList>
    </citation>
    <scope>NUCLEOTIDE SEQUENCE [LARGE SCALE GENOMIC DNA]</scope>
    <source>
        <strain evidence="3">KCTC 42903</strain>
    </source>
</reference>